<proteinExistence type="predicted"/>
<dbReference type="Gramene" id="TKW26684">
    <property type="protein sequence ID" value="TKW26684"/>
    <property type="gene ID" value="SEVIR_3G206400v2"/>
</dbReference>
<dbReference type="AlphaFoldDB" id="A0A4U6VEA4"/>
<evidence type="ECO:0000313" key="1">
    <source>
        <dbReference type="EMBL" id="TKW26684.1"/>
    </source>
</evidence>
<protein>
    <submittedName>
        <fullName evidence="1">Uncharacterized protein</fullName>
    </submittedName>
</protein>
<organism evidence="1 2">
    <name type="scientific">Setaria viridis</name>
    <name type="common">Green bristlegrass</name>
    <name type="synonym">Setaria italica subsp. viridis</name>
    <dbReference type="NCBI Taxonomy" id="4556"/>
    <lineage>
        <taxon>Eukaryota</taxon>
        <taxon>Viridiplantae</taxon>
        <taxon>Streptophyta</taxon>
        <taxon>Embryophyta</taxon>
        <taxon>Tracheophyta</taxon>
        <taxon>Spermatophyta</taxon>
        <taxon>Magnoliopsida</taxon>
        <taxon>Liliopsida</taxon>
        <taxon>Poales</taxon>
        <taxon>Poaceae</taxon>
        <taxon>PACMAD clade</taxon>
        <taxon>Panicoideae</taxon>
        <taxon>Panicodae</taxon>
        <taxon>Paniceae</taxon>
        <taxon>Cenchrinae</taxon>
        <taxon>Setaria</taxon>
    </lineage>
</organism>
<name>A0A4U6VEA4_SETVI</name>
<reference evidence="1" key="1">
    <citation type="submission" date="2019-03" db="EMBL/GenBank/DDBJ databases">
        <title>WGS assembly of Setaria viridis.</title>
        <authorList>
            <person name="Huang P."/>
            <person name="Jenkins J."/>
            <person name="Grimwood J."/>
            <person name="Barry K."/>
            <person name="Healey A."/>
            <person name="Mamidi S."/>
            <person name="Sreedasyam A."/>
            <person name="Shu S."/>
            <person name="Feldman M."/>
            <person name="Wu J."/>
            <person name="Yu Y."/>
            <person name="Chen C."/>
            <person name="Johnson J."/>
            <person name="Rokhsar D."/>
            <person name="Baxter I."/>
            <person name="Schmutz J."/>
            <person name="Brutnell T."/>
            <person name="Kellogg E."/>
        </authorList>
    </citation>
    <scope>NUCLEOTIDE SEQUENCE [LARGE SCALE GENOMIC DNA]</scope>
</reference>
<evidence type="ECO:0000313" key="2">
    <source>
        <dbReference type="Proteomes" id="UP000298652"/>
    </source>
</evidence>
<gene>
    <name evidence="1" type="ORF">SEVIR_3G206400v2</name>
</gene>
<dbReference type="EMBL" id="CM016554">
    <property type="protein sequence ID" value="TKW26684.1"/>
    <property type="molecule type" value="Genomic_DNA"/>
</dbReference>
<keyword evidence="2" id="KW-1185">Reference proteome</keyword>
<sequence>MHVHEQRRFTSAGIGCCFAWQRSDPPIVVSVSQIALAGPWHGFDVALYKYLRPSSYRNETTKSTDLDRQLRRCLLHDVETSPYTAQTGHARTAHPGRLGSRMFSLLRERKGKV</sequence>
<dbReference type="Proteomes" id="UP000298652">
    <property type="component" value="Chromosome 3"/>
</dbReference>
<accession>A0A4U6VEA4</accession>